<evidence type="ECO:0000313" key="7">
    <source>
        <dbReference type="Proteomes" id="UP000197068"/>
    </source>
</evidence>
<dbReference type="InterPro" id="IPR037682">
    <property type="entry name" value="TonB_C"/>
</dbReference>
<dbReference type="Proteomes" id="UP000197068">
    <property type="component" value="Unassembled WGS sequence"/>
</dbReference>
<name>A0ABQ0N000_9GAMM</name>
<gene>
    <name evidence="6" type="ORF">MTCD1_03591</name>
</gene>
<feature type="domain" description="TonB C-terminal" evidence="5">
    <location>
        <begin position="36"/>
        <end position="126"/>
    </location>
</feature>
<keyword evidence="4" id="KW-0472">Membrane</keyword>
<dbReference type="InterPro" id="IPR006260">
    <property type="entry name" value="TonB/TolA_C"/>
</dbReference>
<evidence type="ECO:0000259" key="5">
    <source>
        <dbReference type="PROSITE" id="PS52015"/>
    </source>
</evidence>
<keyword evidence="7" id="KW-1185">Reference proteome</keyword>
<comment type="subcellular location">
    <subcellularLocation>
        <location evidence="1">Membrane</location>
        <topology evidence="1">Single-pass membrane protein</topology>
    </subcellularLocation>
</comment>
<dbReference type="Pfam" id="PF03544">
    <property type="entry name" value="TonB_C"/>
    <property type="match status" value="1"/>
</dbReference>
<keyword evidence="2" id="KW-0812">Transmembrane</keyword>
<reference evidence="6 7" key="1">
    <citation type="submission" date="2017-06" db="EMBL/GenBank/DDBJ databases">
        <title>Whole Genome Sequences of Colwellia marinimaniae MTCD1.</title>
        <authorList>
            <person name="Kusumoto H."/>
            <person name="Inoue M."/>
            <person name="Tanikawa K."/>
            <person name="Maeji H."/>
            <person name="Cameron J.H."/>
            <person name="Bartlett D.H."/>
        </authorList>
    </citation>
    <scope>NUCLEOTIDE SEQUENCE [LARGE SCALE GENOMIC DNA]</scope>
    <source>
        <strain evidence="6 7">MTCD1</strain>
    </source>
</reference>
<dbReference type="PROSITE" id="PS51257">
    <property type="entry name" value="PROKAR_LIPOPROTEIN"/>
    <property type="match status" value="1"/>
</dbReference>
<proteinExistence type="predicted"/>
<sequence>MKLLSILSLGLLVLSGCKSTPEQYLTKSPITVEQSELQNYWVQEAKEFSFKSSTLKPPKTSGFVKVKYLVDSNGAIFNPTVVESSPNGAWDKFALRALSNIHYVPSKANSSNAPVYVTTEFIFGHK</sequence>
<dbReference type="NCBIfam" id="TIGR01352">
    <property type="entry name" value="tonB_Cterm"/>
    <property type="match status" value="1"/>
</dbReference>
<keyword evidence="3" id="KW-1133">Transmembrane helix</keyword>
<dbReference type="Gene3D" id="3.30.2420.10">
    <property type="entry name" value="TonB"/>
    <property type="match status" value="1"/>
</dbReference>
<evidence type="ECO:0000256" key="4">
    <source>
        <dbReference type="ARBA" id="ARBA00023136"/>
    </source>
</evidence>
<evidence type="ECO:0000313" key="6">
    <source>
        <dbReference type="EMBL" id="GAW97936.1"/>
    </source>
</evidence>
<protein>
    <submittedName>
        <fullName evidence="6">Cell envelope biogenesis protein TonB</fullName>
    </submittedName>
</protein>
<evidence type="ECO:0000256" key="2">
    <source>
        <dbReference type="ARBA" id="ARBA00022692"/>
    </source>
</evidence>
<dbReference type="RefSeq" id="WP_057183317.1">
    <property type="nucleotide sequence ID" value="NZ_BDQM01000060.1"/>
</dbReference>
<accession>A0ABQ0N000</accession>
<comment type="caution">
    <text evidence="6">The sequence shown here is derived from an EMBL/GenBank/DDBJ whole genome shotgun (WGS) entry which is preliminary data.</text>
</comment>
<dbReference type="SUPFAM" id="SSF74653">
    <property type="entry name" value="TolA/TonB C-terminal domain"/>
    <property type="match status" value="1"/>
</dbReference>
<organism evidence="6 7">
    <name type="scientific">Colwellia marinimaniae</name>
    <dbReference type="NCBI Taxonomy" id="1513592"/>
    <lineage>
        <taxon>Bacteria</taxon>
        <taxon>Pseudomonadati</taxon>
        <taxon>Pseudomonadota</taxon>
        <taxon>Gammaproteobacteria</taxon>
        <taxon>Alteromonadales</taxon>
        <taxon>Colwelliaceae</taxon>
        <taxon>Colwellia</taxon>
    </lineage>
</organism>
<evidence type="ECO:0000256" key="1">
    <source>
        <dbReference type="ARBA" id="ARBA00004167"/>
    </source>
</evidence>
<evidence type="ECO:0000256" key="3">
    <source>
        <dbReference type="ARBA" id="ARBA00022989"/>
    </source>
</evidence>
<dbReference type="EMBL" id="BDQM01000060">
    <property type="protein sequence ID" value="GAW97936.1"/>
    <property type="molecule type" value="Genomic_DNA"/>
</dbReference>
<dbReference type="PROSITE" id="PS52015">
    <property type="entry name" value="TONB_CTD"/>
    <property type="match status" value="1"/>
</dbReference>